<dbReference type="EMBL" id="CP001052">
    <property type="protein sequence ID" value="ACD14607.1"/>
    <property type="molecule type" value="Genomic_DNA"/>
</dbReference>
<dbReference type="CDD" id="cd06911">
    <property type="entry name" value="VirB9_CagX_TrbG"/>
    <property type="match status" value="1"/>
</dbReference>
<reference evidence="4 5" key="1">
    <citation type="journal article" date="2011" name="J. Bacteriol.">
        <title>Complete genome sequence of the plant growth-promoting endophyte Burkholderia phytofirmans strain PsJN.</title>
        <authorList>
            <person name="Weilharter A."/>
            <person name="Mitter B."/>
            <person name="Shin M.V."/>
            <person name="Chain P.S."/>
            <person name="Nowak J."/>
            <person name="Sessitsch A."/>
        </authorList>
    </citation>
    <scope>NUCLEOTIDE SEQUENCE [LARGE SCALE GENOMIC DNA]</scope>
    <source>
        <strain evidence="5">DSM 17436 / LMG 22146 / PsJN</strain>
    </source>
</reference>
<evidence type="ECO:0000313" key="4">
    <source>
        <dbReference type="EMBL" id="ACD14607.1"/>
    </source>
</evidence>
<gene>
    <name evidence="4" type="ordered locus">Bphyt_0168</name>
</gene>
<dbReference type="InterPro" id="IPR038161">
    <property type="entry name" value="VirB9/CagX/TrbG_C_sf"/>
</dbReference>
<evidence type="ECO:0000313" key="5">
    <source>
        <dbReference type="Proteomes" id="UP000001739"/>
    </source>
</evidence>
<name>B2T046_PARPJ</name>
<comment type="similarity">
    <text evidence="1">Belongs to the TrbG/VirB9 family.</text>
</comment>
<keyword evidence="2 3" id="KW-0732">Signal</keyword>
<dbReference type="Gene3D" id="2.60.40.2500">
    <property type="match status" value="1"/>
</dbReference>
<dbReference type="STRING" id="398527.Bphyt_0168"/>
<proteinExistence type="inferred from homology"/>
<evidence type="ECO:0000256" key="3">
    <source>
        <dbReference type="SAM" id="SignalP"/>
    </source>
</evidence>
<organism evidence="4 5">
    <name type="scientific">Paraburkholderia phytofirmans (strain DSM 17436 / LMG 22146 / PsJN)</name>
    <name type="common">Burkholderia phytofirmans</name>
    <dbReference type="NCBI Taxonomy" id="398527"/>
    <lineage>
        <taxon>Bacteria</taxon>
        <taxon>Pseudomonadati</taxon>
        <taxon>Pseudomonadota</taxon>
        <taxon>Betaproteobacteria</taxon>
        <taxon>Burkholderiales</taxon>
        <taxon>Burkholderiaceae</taxon>
        <taxon>Paraburkholderia</taxon>
    </lineage>
</organism>
<dbReference type="Proteomes" id="UP000001739">
    <property type="component" value="Chromosome 1"/>
</dbReference>
<dbReference type="Pfam" id="PF03524">
    <property type="entry name" value="CagX"/>
    <property type="match status" value="1"/>
</dbReference>
<dbReference type="eggNOG" id="COG3504">
    <property type="taxonomic scope" value="Bacteria"/>
</dbReference>
<dbReference type="RefSeq" id="WP_012431258.1">
    <property type="nucleotide sequence ID" value="NC_010681.1"/>
</dbReference>
<dbReference type="KEGG" id="bpy:Bphyt_0168"/>
<dbReference type="AlphaFoldDB" id="B2T046"/>
<dbReference type="InterPro" id="IPR033645">
    <property type="entry name" value="VirB9/CagX/TrbG_C"/>
</dbReference>
<dbReference type="HOGENOM" id="CLU_058585_3_1_4"/>
<feature type="signal peptide" evidence="3">
    <location>
        <begin position="1"/>
        <end position="28"/>
    </location>
</feature>
<accession>B2T046</accession>
<dbReference type="InterPro" id="IPR010258">
    <property type="entry name" value="Conjugal_tfr_TrbG/VirB9/CagX"/>
</dbReference>
<evidence type="ECO:0000256" key="2">
    <source>
        <dbReference type="ARBA" id="ARBA00022729"/>
    </source>
</evidence>
<feature type="chain" id="PRO_5002782079" evidence="3">
    <location>
        <begin position="29"/>
        <end position="281"/>
    </location>
</feature>
<evidence type="ECO:0000256" key="1">
    <source>
        <dbReference type="ARBA" id="ARBA00006135"/>
    </source>
</evidence>
<protein>
    <submittedName>
        <fullName evidence="4">Conjugal transfer protein TrbG/VirB9/CagX</fullName>
    </submittedName>
</protein>
<sequence precursor="true">MRTNTLMRATALATALAVLCVGSSGAHAYDVPGWSGDSRVRQVVYRQDEVVRVIAQRGFATHIALDPAEHILVVAPGDRDGWQVVANRGDHDVYLKPQLAAHDTNLEIRTDRHSYSFDLVVLPLRARFGNDDEMYRITFVYPDVEAAKTKTTDAAALVRERLDQPPRVRNSAYSMQVMPHSEDIAPTAAWDDGRFTYIRIPNNRRIPAIFRVADDDSESVVDRHMEDDVIVVHEVARRFVLRLGKEVVGLWNDAFDVDGVPPADGTTVSGVKRVLRSDGHE</sequence>